<dbReference type="InterPro" id="IPR000515">
    <property type="entry name" value="MetI-like"/>
</dbReference>
<evidence type="ECO:0000259" key="10">
    <source>
        <dbReference type="PROSITE" id="PS50928"/>
    </source>
</evidence>
<comment type="caution">
    <text evidence="11">The sequence shown here is derived from an EMBL/GenBank/DDBJ whole genome shotgun (WGS) entry which is preliminary data.</text>
</comment>
<dbReference type="Pfam" id="PF00528">
    <property type="entry name" value="BPD_transp_1"/>
    <property type="match status" value="1"/>
</dbReference>
<dbReference type="CDD" id="cd06261">
    <property type="entry name" value="TM_PBP2"/>
    <property type="match status" value="1"/>
</dbReference>
<organism evidence="11 12">
    <name type="scientific">Paenibacillus glacialis</name>
    <dbReference type="NCBI Taxonomy" id="494026"/>
    <lineage>
        <taxon>Bacteria</taxon>
        <taxon>Bacillati</taxon>
        <taxon>Bacillota</taxon>
        <taxon>Bacilli</taxon>
        <taxon>Bacillales</taxon>
        <taxon>Paenibacillaceae</taxon>
        <taxon>Paenibacillus</taxon>
    </lineage>
</organism>
<dbReference type="Proteomes" id="UP000076967">
    <property type="component" value="Unassembled WGS sequence"/>
</dbReference>
<evidence type="ECO:0000256" key="9">
    <source>
        <dbReference type="RuleBase" id="RU363032"/>
    </source>
</evidence>
<dbReference type="AlphaFoldDB" id="A0A168K964"/>
<accession>A0A168K964</accession>
<feature type="transmembrane region" description="Helical" evidence="9">
    <location>
        <begin position="188"/>
        <end position="208"/>
    </location>
</feature>
<name>A0A168K964_9BACL</name>
<dbReference type="PROSITE" id="PS50928">
    <property type="entry name" value="ABC_TM1"/>
    <property type="match status" value="1"/>
</dbReference>
<feature type="domain" description="ABC transmembrane type-1" evidence="10">
    <location>
        <begin position="21"/>
        <end position="209"/>
    </location>
</feature>
<evidence type="ECO:0000313" key="12">
    <source>
        <dbReference type="Proteomes" id="UP000076967"/>
    </source>
</evidence>
<proteinExistence type="inferred from homology"/>
<evidence type="ECO:0000313" key="11">
    <source>
        <dbReference type="EMBL" id="OAB41722.1"/>
    </source>
</evidence>
<keyword evidence="4" id="KW-1003">Cell membrane</keyword>
<evidence type="ECO:0000256" key="3">
    <source>
        <dbReference type="ARBA" id="ARBA00022448"/>
    </source>
</evidence>
<dbReference type="InterPro" id="IPR043429">
    <property type="entry name" value="ArtM/GltK/GlnP/TcyL/YhdX-like"/>
</dbReference>
<dbReference type="RefSeq" id="WP_068534356.1">
    <property type="nucleotide sequence ID" value="NZ_LVJH01000027.1"/>
</dbReference>
<evidence type="ECO:0000256" key="8">
    <source>
        <dbReference type="ARBA" id="ARBA00023136"/>
    </source>
</evidence>
<protein>
    <submittedName>
        <fullName evidence="11">Cysteine ABC transporter permease</fullName>
    </submittedName>
</protein>
<evidence type="ECO:0000256" key="2">
    <source>
        <dbReference type="ARBA" id="ARBA00009306"/>
    </source>
</evidence>
<dbReference type="InterPro" id="IPR010065">
    <property type="entry name" value="AA_ABC_transptr_permease_3TM"/>
</dbReference>
<evidence type="ECO:0000256" key="4">
    <source>
        <dbReference type="ARBA" id="ARBA00022475"/>
    </source>
</evidence>
<feature type="transmembrane region" description="Helical" evidence="9">
    <location>
        <begin position="20"/>
        <end position="47"/>
    </location>
</feature>
<keyword evidence="7 9" id="KW-1133">Transmembrane helix</keyword>
<dbReference type="GO" id="GO:0015184">
    <property type="term" value="F:L-cystine transmembrane transporter activity"/>
    <property type="evidence" value="ECO:0007669"/>
    <property type="project" value="TreeGrafter"/>
</dbReference>
<dbReference type="InterPro" id="IPR035906">
    <property type="entry name" value="MetI-like_sf"/>
</dbReference>
<dbReference type="Gene3D" id="1.10.3720.10">
    <property type="entry name" value="MetI-like"/>
    <property type="match status" value="1"/>
</dbReference>
<dbReference type="NCBIfam" id="TIGR01726">
    <property type="entry name" value="HEQRo_perm_3TM"/>
    <property type="match status" value="1"/>
</dbReference>
<gene>
    <name evidence="11" type="ORF">PGLA_15740</name>
</gene>
<keyword evidence="6" id="KW-0029">Amino-acid transport</keyword>
<keyword evidence="5 9" id="KW-0812">Transmembrane</keyword>
<dbReference type="FunFam" id="1.10.3720.10:FF:000009">
    <property type="entry name" value="Amino acid ABC transporter permease"/>
    <property type="match status" value="1"/>
</dbReference>
<keyword evidence="3 9" id="KW-0813">Transport</keyword>
<dbReference type="GO" id="GO:0043190">
    <property type="term" value="C:ATP-binding cassette (ABC) transporter complex"/>
    <property type="evidence" value="ECO:0007669"/>
    <property type="project" value="InterPro"/>
</dbReference>
<dbReference type="PANTHER" id="PTHR30614:SF0">
    <property type="entry name" value="L-CYSTINE TRANSPORT SYSTEM PERMEASE PROTEIN TCYL"/>
    <property type="match status" value="1"/>
</dbReference>
<evidence type="ECO:0000256" key="7">
    <source>
        <dbReference type="ARBA" id="ARBA00022989"/>
    </source>
</evidence>
<dbReference type="STRING" id="494026.PGLA_15740"/>
<feature type="transmembrane region" description="Helical" evidence="9">
    <location>
        <begin position="59"/>
        <end position="80"/>
    </location>
</feature>
<evidence type="ECO:0000256" key="6">
    <source>
        <dbReference type="ARBA" id="ARBA00022970"/>
    </source>
</evidence>
<comment type="subcellular location">
    <subcellularLocation>
        <location evidence="1 9">Cell membrane</location>
        <topology evidence="1 9">Multi-pass membrane protein</topology>
    </subcellularLocation>
</comment>
<sequence>MDERKIQILMDSLLPLLKAGVAFTIPLSLISFAIGLILAVLTAIVRISSWRIPKLIFRFYVWVIRGTPLLVQLFIIFYGLPAIGITLEPLTAAIIGFSLSVGAYSSEIVRAAIVSIPKGQWEASFSVGMTRSQALRRVILPQATRVSVPPLANTFIGLVKDTSLAASITYMEMFRTSQQIVATTYEPLLLFCEVGVIYLLFCSILSALQNYLERRLARYSAG</sequence>
<dbReference type="OrthoDB" id="9805999at2"/>
<dbReference type="EMBL" id="LVJH01000027">
    <property type="protein sequence ID" value="OAB41722.1"/>
    <property type="molecule type" value="Genomic_DNA"/>
</dbReference>
<reference evidence="11 12" key="1">
    <citation type="submission" date="2016-03" db="EMBL/GenBank/DDBJ databases">
        <title>Draft genome sequence of Paenibacillus glacialis DSM 22343.</title>
        <authorList>
            <person name="Shin S.-K."/>
            <person name="Yi H."/>
        </authorList>
    </citation>
    <scope>NUCLEOTIDE SEQUENCE [LARGE SCALE GENOMIC DNA]</scope>
    <source>
        <strain evidence="11 12">DSM 22343</strain>
    </source>
</reference>
<evidence type="ECO:0000256" key="1">
    <source>
        <dbReference type="ARBA" id="ARBA00004651"/>
    </source>
</evidence>
<dbReference type="SUPFAM" id="SSF161098">
    <property type="entry name" value="MetI-like"/>
    <property type="match status" value="1"/>
</dbReference>
<dbReference type="PANTHER" id="PTHR30614">
    <property type="entry name" value="MEMBRANE COMPONENT OF AMINO ACID ABC TRANSPORTER"/>
    <property type="match status" value="1"/>
</dbReference>
<evidence type="ECO:0000256" key="5">
    <source>
        <dbReference type="ARBA" id="ARBA00022692"/>
    </source>
</evidence>
<comment type="similarity">
    <text evidence="2 9">Belongs to the binding-protein-dependent transport system permease family.</text>
</comment>
<keyword evidence="8 9" id="KW-0472">Membrane</keyword>
<keyword evidence="12" id="KW-1185">Reference proteome</keyword>